<keyword evidence="1" id="KW-0482">Metalloprotease</keyword>
<accession>A0A610H731</accession>
<dbReference type="EMBL" id="AAKRVI010000012">
    <property type="protein sequence ID" value="ECV5647297.1"/>
    <property type="molecule type" value="Genomic_DNA"/>
</dbReference>
<proteinExistence type="predicted"/>
<evidence type="ECO:0000313" key="1">
    <source>
        <dbReference type="EMBL" id="ECV5647297.1"/>
    </source>
</evidence>
<name>A0A610H731_SALET</name>
<gene>
    <name evidence="1" type="ORF">DJ120_21405</name>
</gene>
<keyword evidence="1" id="KW-0645">Protease</keyword>
<sequence>MGGLLTIVFGFCRTARCDELHHGCVLNEYEAKKYLSNNKIQSFSGNEEPVIKTEDRAFNKALAVALSNIARTFDVLPGFAFFDDSSGENAYATSDIKLQNDDGTVMFGLNLLKTLMSKPEHPAISVTAVCAHEFGHIVQFKHDLISLVNAGQNTVKRSELQADYLAGYYAGIKKIQTPGYKAAVFAKTQHGYGDFAVNSQSHHGTPEERANAIVAGFKLAYIEKKQFDEAIQRSIDYARGV</sequence>
<organism evidence="1">
    <name type="scientific">Salmonella enterica subsp. enterica serovar Saintpaul</name>
    <dbReference type="NCBI Taxonomy" id="90105"/>
    <lineage>
        <taxon>Bacteria</taxon>
        <taxon>Pseudomonadati</taxon>
        <taxon>Pseudomonadota</taxon>
        <taxon>Gammaproteobacteria</taxon>
        <taxon>Enterobacterales</taxon>
        <taxon>Enterobacteriaceae</taxon>
        <taxon>Salmonella</taxon>
    </lineage>
</organism>
<dbReference type="GO" id="GO:0006508">
    <property type="term" value="P:proteolysis"/>
    <property type="evidence" value="ECO:0007669"/>
    <property type="project" value="UniProtKB-KW"/>
</dbReference>
<comment type="caution">
    <text evidence="1">The sequence shown here is derived from an EMBL/GenBank/DDBJ whole genome shotgun (WGS) entry which is preliminary data.</text>
</comment>
<protein>
    <submittedName>
        <fullName evidence="1">Metalloprotease</fullName>
    </submittedName>
</protein>
<keyword evidence="1" id="KW-0378">Hydrolase</keyword>
<reference evidence="1" key="1">
    <citation type="submission" date="2018-07" db="EMBL/GenBank/DDBJ databases">
        <authorList>
            <consortium name="PulseNet: The National Subtyping Network for Foodborne Disease Surveillance"/>
            <person name="Tarr C.L."/>
            <person name="Trees E."/>
            <person name="Katz L.S."/>
            <person name="Carleton-Romer H.A."/>
            <person name="Stroika S."/>
            <person name="Kucerova Z."/>
            <person name="Roache K.F."/>
            <person name="Sabol A.L."/>
            <person name="Besser J."/>
            <person name="Gerner-Smidt P."/>
        </authorList>
    </citation>
    <scope>NUCLEOTIDE SEQUENCE</scope>
    <source>
        <strain evidence="1">PNUSAS040495</strain>
    </source>
</reference>
<dbReference type="AlphaFoldDB" id="A0A610H731"/>
<dbReference type="GO" id="GO:0008237">
    <property type="term" value="F:metallopeptidase activity"/>
    <property type="evidence" value="ECO:0007669"/>
    <property type="project" value="UniProtKB-KW"/>
</dbReference>